<accession>A0ABS3QN54</accession>
<dbReference type="RefSeq" id="WP_208178439.1">
    <property type="nucleotide sequence ID" value="NZ_JAGETZ010000019.1"/>
</dbReference>
<dbReference type="Gene3D" id="2.40.50.100">
    <property type="match status" value="1"/>
</dbReference>
<dbReference type="EMBL" id="JAGETZ010000019">
    <property type="protein sequence ID" value="MBO2012702.1"/>
    <property type="molecule type" value="Genomic_DNA"/>
</dbReference>
<protein>
    <submittedName>
        <fullName evidence="1">HlyD family secretion protein</fullName>
    </submittedName>
</protein>
<dbReference type="SUPFAM" id="SSF51230">
    <property type="entry name" value="Single hybrid motif"/>
    <property type="match status" value="1"/>
</dbReference>
<dbReference type="InterPro" id="IPR011053">
    <property type="entry name" value="Single_hybrid_motif"/>
</dbReference>
<sequence length="202" mass="21319">MKKPLLIGFALLLIAGAVLGRRWWIKSTDEVAVLAAGPAPAAVRPDSSTVVVTSTVSAGGSEPVLAKKRGRIRNIYFGPGEYVRRGAIVAKLADYNFVVAPHDGFLGERQVEVGQYVAPTTIVSTISKCGYLLVPIGARATKMAHVQAGDSVQVWATARPTRVVTGVAAPARDTTGGISLEVRIPSRAPLHMGEAASMQLHR</sequence>
<evidence type="ECO:0000313" key="2">
    <source>
        <dbReference type="Proteomes" id="UP000664369"/>
    </source>
</evidence>
<proteinExistence type="predicted"/>
<organism evidence="1 2">
    <name type="scientific">Hymenobacter negativus</name>
    <dbReference type="NCBI Taxonomy" id="2795026"/>
    <lineage>
        <taxon>Bacteria</taxon>
        <taxon>Pseudomonadati</taxon>
        <taxon>Bacteroidota</taxon>
        <taxon>Cytophagia</taxon>
        <taxon>Cytophagales</taxon>
        <taxon>Hymenobacteraceae</taxon>
        <taxon>Hymenobacter</taxon>
    </lineage>
</organism>
<reference evidence="1 2" key="1">
    <citation type="submission" date="2021-03" db="EMBL/GenBank/DDBJ databases">
        <authorList>
            <person name="Kim M.K."/>
        </authorList>
    </citation>
    <scope>NUCLEOTIDE SEQUENCE [LARGE SCALE GENOMIC DNA]</scope>
    <source>
        <strain evidence="1 2">BT442</strain>
    </source>
</reference>
<keyword evidence="2" id="KW-1185">Reference proteome</keyword>
<dbReference type="PANTHER" id="PTHR30469">
    <property type="entry name" value="MULTIDRUG RESISTANCE PROTEIN MDTA"/>
    <property type="match status" value="1"/>
</dbReference>
<gene>
    <name evidence="1" type="ORF">J4E00_26815</name>
</gene>
<name>A0ABS3QN54_9BACT</name>
<dbReference type="Proteomes" id="UP000664369">
    <property type="component" value="Unassembled WGS sequence"/>
</dbReference>
<evidence type="ECO:0000313" key="1">
    <source>
        <dbReference type="EMBL" id="MBO2012702.1"/>
    </source>
</evidence>
<comment type="caution">
    <text evidence="1">The sequence shown here is derived from an EMBL/GenBank/DDBJ whole genome shotgun (WGS) entry which is preliminary data.</text>
</comment>